<dbReference type="PROSITE" id="PS50995">
    <property type="entry name" value="HTH_MARR_2"/>
    <property type="match status" value="1"/>
</dbReference>
<evidence type="ECO:0000313" key="6">
    <source>
        <dbReference type="Proteomes" id="UP000642070"/>
    </source>
</evidence>
<dbReference type="InterPro" id="IPR036390">
    <property type="entry name" value="WH_DNA-bd_sf"/>
</dbReference>
<accession>A0A917UC07</accession>
<dbReference type="AlphaFoldDB" id="A0A917UC07"/>
<dbReference type="PROSITE" id="PS01117">
    <property type="entry name" value="HTH_MARR_1"/>
    <property type="match status" value="1"/>
</dbReference>
<organism evidence="5 6">
    <name type="scientific">Dactylosporangium sucinum</name>
    <dbReference type="NCBI Taxonomy" id="1424081"/>
    <lineage>
        <taxon>Bacteria</taxon>
        <taxon>Bacillati</taxon>
        <taxon>Actinomycetota</taxon>
        <taxon>Actinomycetes</taxon>
        <taxon>Micromonosporales</taxon>
        <taxon>Micromonosporaceae</taxon>
        <taxon>Dactylosporangium</taxon>
    </lineage>
</organism>
<evidence type="ECO:0000256" key="3">
    <source>
        <dbReference type="ARBA" id="ARBA00023163"/>
    </source>
</evidence>
<dbReference type="InterPro" id="IPR036388">
    <property type="entry name" value="WH-like_DNA-bd_sf"/>
</dbReference>
<dbReference type="GO" id="GO:0003677">
    <property type="term" value="F:DNA binding"/>
    <property type="evidence" value="ECO:0007669"/>
    <property type="project" value="UniProtKB-KW"/>
</dbReference>
<evidence type="ECO:0000313" key="5">
    <source>
        <dbReference type="EMBL" id="GGM67369.1"/>
    </source>
</evidence>
<keyword evidence="2" id="KW-0238">DNA-binding</keyword>
<evidence type="ECO:0000256" key="1">
    <source>
        <dbReference type="ARBA" id="ARBA00023015"/>
    </source>
</evidence>
<reference evidence="5" key="2">
    <citation type="submission" date="2020-09" db="EMBL/GenBank/DDBJ databases">
        <authorList>
            <person name="Sun Q."/>
            <person name="Ohkuma M."/>
        </authorList>
    </citation>
    <scope>NUCLEOTIDE SEQUENCE</scope>
    <source>
        <strain evidence="5">JCM 19831</strain>
    </source>
</reference>
<proteinExistence type="predicted"/>
<dbReference type="PRINTS" id="PR00598">
    <property type="entry name" value="HTHMARR"/>
</dbReference>
<evidence type="ECO:0000256" key="2">
    <source>
        <dbReference type="ARBA" id="ARBA00023125"/>
    </source>
</evidence>
<dbReference type="Proteomes" id="UP000642070">
    <property type="component" value="Unassembled WGS sequence"/>
</dbReference>
<comment type="caution">
    <text evidence="5">The sequence shown here is derived from an EMBL/GenBank/DDBJ whole genome shotgun (WGS) entry which is preliminary data.</text>
</comment>
<dbReference type="PANTHER" id="PTHR33164">
    <property type="entry name" value="TRANSCRIPTIONAL REGULATOR, MARR FAMILY"/>
    <property type="match status" value="1"/>
</dbReference>
<gene>
    <name evidence="5" type="ORF">GCM10007977_081420</name>
</gene>
<dbReference type="GO" id="GO:0006950">
    <property type="term" value="P:response to stress"/>
    <property type="evidence" value="ECO:0007669"/>
    <property type="project" value="TreeGrafter"/>
</dbReference>
<dbReference type="EMBL" id="BMPI01000055">
    <property type="protein sequence ID" value="GGM67369.1"/>
    <property type="molecule type" value="Genomic_DNA"/>
</dbReference>
<keyword evidence="3" id="KW-0804">Transcription</keyword>
<dbReference type="GO" id="GO:0003700">
    <property type="term" value="F:DNA-binding transcription factor activity"/>
    <property type="evidence" value="ECO:0007669"/>
    <property type="project" value="InterPro"/>
</dbReference>
<dbReference type="PANTHER" id="PTHR33164:SF95">
    <property type="entry name" value="TRANSCRIPTIONAL REGULATOR"/>
    <property type="match status" value="1"/>
</dbReference>
<evidence type="ECO:0000259" key="4">
    <source>
        <dbReference type="PROSITE" id="PS50995"/>
    </source>
</evidence>
<reference evidence="5" key="1">
    <citation type="journal article" date="2014" name="Int. J. Syst. Evol. Microbiol.">
        <title>Complete genome sequence of Corynebacterium casei LMG S-19264T (=DSM 44701T), isolated from a smear-ripened cheese.</title>
        <authorList>
            <consortium name="US DOE Joint Genome Institute (JGI-PGF)"/>
            <person name="Walter F."/>
            <person name="Albersmeier A."/>
            <person name="Kalinowski J."/>
            <person name="Ruckert C."/>
        </authorList>
    </citation>
    <scope>NUCLEOTIDE SEQUENCE</scope>
    <source>
        <strain evidence="5">JCM 19831</strain>
    </source>
</reference>
<dbReference type="SMART" id="SM00347">
    <property type="entry name" value="HTH_MARR"/>
    <property type="match status" value="1"/>
</dbReference>
<sequence length="163" mass="18226">MNTVPSNTPQAVETDMYRQPGHLIRRAQQVHNWLWTADVSNEVTSTQFAVLSAIASTPQTDQNSLSRQVSLDTSTVGDVVNRLLERGYVVRSRDPDDRRRNVLSLTEEGDRLHAVISVAASRMTDRLVECLSEQDRDDLVRILQTLVEAGEALRNTVEGGGRR</sequence>
<protein>
    <submittedName>
        <fullName evidence="5">MarR family transcriptional regulator</fullName>
    </submittedName>
</protein>
<dbReference type="SUPFAM" id="SSF46785">
    <property type="entry name" value="Winged helix' DNA-binding domain"/>
    <property type="match status" value="1"/>
</dbReference>
<name>A0A917UC07_9ACTN</name>
<feature type="domain" description="HTH marR-type" evidence="4">
    <location>
        <begin position="13"/>
        <end position="148"/>
    </location>
</feature>
<dbReference type="InterPro" id="IPR000835">
    <property type="entry name" value="HTH_MarR-typ"/>
</dbReference>
<dbReference type="Pfam" id="PF01047">
    <property type="entry name" value="MarR"/>
    <property type="match status" value="1"/>
</dbReference>
<keyword evidence="6" id="KW-1185">Reference proteome</keyword>
<dbReference type="InterPro" id="IPR023187">
    <property type="entry name" value="Tscrpt_reg_MarR-type_CS"/>
</dbReference>
<dbReference type="RefSeq" id="WP_190255398.1">
    <property type="nucleotide sequence ID" value="NZ_BMPI01000055.1"/>
</dbReference>
<keyword evidence="1" id="KW-0805">Transcription regulation</keyword>
<dbReference type="InterPro" id="IPR039422">
    <property type="entry name" value="MarR/SlyA-like"/>
</dbReference>
<dbReference type="Gene3D" id="1.10.10.10">
    <property type="entry name" value="Winged helix-like DNA-binding domain superfamily/Winged helix DNA-binding domain"/>
    <property type="match status" value="1"/>
</dbReference>